<feature type="compositionally biased region" description="Polar residues" evidence="10">
    <location>
        <begin position="809"/>
        <end position="818"/>
    </location>
</feature>
<accession>A0A2S4KLS6</accession>
<dbReference type="SUPFAM" id="SSF48225">
    <property type="entry name" value="Seven-hairpin glycosidases"/>
    <property type="match status" value="1"/>
</dbReference>
<dbReference type="InterPro" id="IPR001382">
    <property type="entry name" value="Glyco_hydro_47"/>
</dbReference>
<feature type="region of interest" description="Disordered" evidence="10">
    <location>
        <begin position="438"/>
        <end position="522"/>
    </location>
</feature>
<evidence type="ECO:0000256" key="10">
    <source>
        <dbReference type="SAM" id="MobiDB-lite"/>
    </source>
</evidence>
<feature type="compositionally biased region" description="Basic and acidic residues" evidence="10">
    <location>
        <begin position="707"/>
        <end position="721"/>
    </location>
</feature>
<feature type="compositionally biased region" description="Polar residues" evidence="10">
    <location>
        <begin position="843"/>
        <end position="856"/>
    </location>
</feature>
<dbReference type="UniPathway" id="UPA00378"/>
<feature type="chain" id="PRO_5015598223" description="alpha-1,2-Mannosidase" evidence="11">
    <location>
        <begin position="26"/>
        <end position="988"/>
    </location>
</feature>
<evidence type="ECO:0000256" key="1">
    <source>
        <dbReference type="ARBA" id="ARBA00001913"/>
    </source>
</evidence>
<dbReference type="PANTHER" id="PTHR11742">
    <property type="entry name" value="MANNOSYL-OLIGOSACCHARIDE ALPHA-1,2-MANNOSIDASE-RELATED"/>
    <property type="match status" value="1"/>
</dbReference>
<keyword evidence="7" id="KW-0106">Calcium</keyword>
<organism evidence="12 13">
    <name type="scientific">Tolypocladium paradoxum</name>
    <dbReference type="NCBI Taxonomy" id="94208"/>
    <lineage>
        <taxon>Eukaryota</taxon>
        <taxon>Fungi</taxon>
        <taxon>Dikarya</taxon>
        <taxon>Ascomycota</taxon>
        <taxon>Pezizomycotina</taxon>
        <taxon>Sordariomycetes</taxon>
        <taxon>Hypocreomycetidae</taxon>
        <taxon>Hypocreales</taxon>
        <taxon>Ophiocordycipitaceae</taxon>
        <taxon>Tolypocladium</taxon>
    </lineage>
</organism>
<evidence type="ECO:0000256" key="7">
    <source>
        <dbReference type="PIRSR" id="PIRSR601382-2"/>
    </source>
</evidence>
<evidence type="ECO:0000313" key="13">
    <source>
        <dbReference type="Proteomes" id="UP000237481"/>
    </source>
</evidence>
<dbReference type="EC" id="3.2.1.-" evidence="9"/>
<gene>
    <name evidence="12" type="ORF">TPAR_08649</name>
</gene>
<dbReference type="InterPro" id="IPR036026">
    <property type="entry name" value="Seven-hairpin_glycosidases"/>
</dbReference>
<feature type="active site" description="Proton donor" evidence="6">
    <location>
        <position position="299"/>
    </location>
</feature>
<feature type="compositionally biased region" description="Basic and acidic residues" evidence="10">
    <location>
        <begin position="128"/>
        <end position="142"/>
    </location>
</feature>
<dbReference type="OrthoDB" id="8118055at2759"/>
<evidence type="ECO:0000256" key="9">
    <source>
        <dbReference type="RuleBase" id="RU361193"/>
    </source>
</evidence>
<dbReference type="InterPro" id="IPR012341">
    <property type="entry name" value="6hp_glycosidase-like_sf"/>
</dbReference>
<comment type="similarity">
    <text evidence="3 9">Belongs to the glycosyl hydrolase 47 family.</text>
</comment>
<feature type="active site" description="Proton donor" evidence="6">
    <location>
        <position position="667"/>
    </location>
</feature>
<dbReference type="GO" id="GO:0005509">
    <property type="term" value="F:calcium ion binding"/>
    <property type="evidence" value="ECO:0007669"/>
    <property type="project" value="InterPro"/>
</dbReference>
<feature type="compositionally biased region" description="Polar residues" evidence="10">
    <location>
        <begin position="438"/>
        <end position="449"/>
    </location>
</feature>
<dbReference type="GO" id="GO:0016020">
    <property type="term" value="C:membrane"/>
    <property type="evidence" value="ECO:0007669"/>
    <property type="project" value="InterPro"/>
</dbReference>
<evidence type="ECO:0000256" key="8">
    <source>
        <dbReference type="PIRSR" id="PIRSR601382-3"/>
    </source>
</evidence>
<dbReference type="AlphaFoldDB" id="A0A2S4KLS6"/>
<dbReference type="GO" id="GO:0036503">
    <property type="term" value="P:ERAD pathway"/>
    <property type="evidence" value="ECO:0007669"/>
    <property type="project" value="UniProtKB-ARBA"/>
</dbReference>
<feature type="compositionally biased region" description="Basic and acidic residues" evidence="10">
    <location>
        <begin position="791"/>
        <end position="808"/>
    </location>
</feature>
<evidence type="ECO:0000256" key="3">
    <source>
        <dbReference type="ARBA" id="ARBA00007658"/>
    </source>
</evidence>
<evidence type="ECO:0000313" key="12">
    <source>
        <dbReference type="EMBL" id="POR31133.1"/>
    </source>
</evidence>
<feature type="compositionally biased region" description="Basic and acidic residues" evidence="10">
    <location>
        <begin position="469"/>
        <end position="498"/>
    </location>
</feature>
<proteinExistence type="inferred from homology"/>
<feature type="signal peptide" evidence="11">
    <location>
        <begin position="1"/>
        <end position="25"/>
    </location>
</feature>
<feature type="binding site" evidence="7">
    <location>
        <position position="981"/>
    </location>
    <ligand>
        <name>Ca(2+)</name>
        <dbReference type="ChEBI" id="CHEBI:29108"/>
    </ligand>
</feature>
<feature type="region of interest" description="Disordered" evidence="10">
    <location>
        <begin position="29"/>
        <end position="175"/>
    </location>
</feature>
<feature type="compositionally biased region" description="Basic and acidic residues" evidence="10">
    <location>
        <begin position="74"/>
        <end position="95"/>
    </location>
</feature>
<dbReference type="Gene3D" id="1.50.10.10">
    <property type="match status" value="3"/>
</dbReference>
<evidence type="ECO:0000256" key="2">
    <source>
        <dbReference type="ARBA" id="ARBA00004922"/>
    </source>
</evidence>
<evidence type="ECO:0000256" key="5">
    <source>
        <dbReference type="ARBA" id="ARBA00023157"/>
    </source>
</evidence>
<dbReference type="PANTHER" id="PTHR11742:SF103">
    <property type="entry name" value="ENDOPLASMIC RETICULUM MANNOSIDASE MNL2-RELATED"/>
    <property type="match status" value="1"/>
</dbReference>
<feature type="compositionally biased region" description="Basic and acidic residues" evidence="10">
    <location>
        <begin position="507"/>
        <end position="522"/>
    </location>
</feature>
<name>A0A2S4KLS6_9HYPO</name>
<dbReference type="STRING" id="94208.A0A2S4KLS6"/>
<sequence>MPRRRYKLFMVCAVLIVFLLYRATQNSWDQQPGLAGTRRPPPPAPQPAPKVLGDVIPVAAYPPQEPLDGGSKPAVDDKPKSDRVGQGKADDEEHIGVQIPTLKDEAGVKESAGGTDSLPPEATPATKTDSDTAGDKVSKEKGEDEEPLRWKNPPKDSTINTPPMSSTIHWTKPREHFPVPNESIITLPTATAKRIPKIQYDFRPESEQAKAKRIERQNKVKAELERSWAGYRKYAWMHDELSPVSGSYRDPFCGWSATLVDSLDTLWIAGLKDEFDEAAKAVKGIDFTHTHRLDIPVFETTIRYLGGLIAAFDVSGGAEGGYSFLLDKAVELAEILMGIFDTPNRMPILYYRWKPEYASQPHVAGRVGMAELATLSMEFTRLAQLTAQHKYYDAIDRITNALIGMQKEGTLIPGLFPETLDASGCNRTATTIRDSLSMEAQDQLSSQELLTEPEGFGGAPRELNPVLDANRRKERPSVSDDRIERRTDASIESQHDGSAKTSSDTTSKSDKRREGPLTADGKRVEWDCVPQGLVPGGFGFQNFHVGGGQDSAYEYFPKEYLLLGGREPKYQKLYEDTIEAINSWLLFRPMMIGNWDVLFPAKVGTRGDPKNDLEPEYEVAHLTCFIGGMYALGGKLFGRPKDIENAKKLTDGCVWAYQSTASGIMPEAALVVPCPTLDKCAFNETRWWDSLDPSKDWRDEQVRTWEAEQDEQNRAEKEEIGKANIKKQSENNDEAETSEKSTDTGSTADNEISGKKSSGLGKRAAVPAKDVKKASNSRLDEEEGSELPQSLRDKLGKGVGGKDAKSKTPTEGSTSSSPDKPLRDDSTDATDSDAGSPPKVPTLPTQRGGKSTTSDSSFRDKPMSHKEYVLQKLESEGLPPGFVAIPSTQYILRPEAVESVWYMYRITGDPTWMDKGWDMFEATVHATRTAIANSAVSDVLAKEPALKDEMESFWIAETLKYYYLLFSEPNVISLDEWVLNTEAHPFKL</sequence>
<evidence type="ECO:0000256" key="6">
    <source>
        <dbReference type="PIRSR" id="PIRSR601382-1"/>
    </source>
</evidence>
<feature type="region of interest" description="Disordered" evidence="10">
    <location>
        <begin position="707"/>
        <end position="863"/>
    </location>
</feature>
<dbReference type="Pfam" id="PF01532">
    <property type="entry name" value="Glyco_hydro_47"/>
    <property type="match status" value="1"/>
</dbReference>
<dbReference type="EMBL" id="PKSG01001093">
    <property type="protein sequence ID" value="POR31133.1"/>
    <property type="molecule type" value="Genomic_DNA"/>
</dbReference>
<keyword evidence="4 9" id="KW-0378">Hydrolase</keyword>
<comment type="caution">
    <text evidence="12">The sequence shown here is derived from an EMBL/GenBank/DDBJ whole genome shotgun (WGS) entry which is preliminary data.</text>
</comment>
<dbReference type="InterPro" id="IPR050749">
    <property type="entry name" value="Glycosyl_Hydrolase_47"/>
</dbReference>
<dbReference type="GO" id="GO:0005783">
    <property type="term" value="C:endoplasmic reticulum"/>
    <property type="evidence" value="ECO:0007669"/>
    <property type="project" value="TreeGrafter"/>
</dbReference>
<keyword evidence="11" id="KW-0732">Signal</keyword>
<keyword evidence="13" id="KW-1185">Reference proteome</keyword>
<reference evidence="12 13" key="1">
    <citation type="submission" date="2018-01" db="EMBL/GenBank/DDBJ databases">
        <title>Harnessing the power of phylogenomics to disentangle the directionality and signatures of interkingdom host jumping in the parasitic fungal genus Tolypocladium.</title>
        <authorList>
            <person name="Quandt C.A."/>
            <person name="Patterson W."/>
            <person name="Spatafora J.W."/>
        </authorList>
    </citation>
    <scope>NUCLEOTIDE SEQUENCE [LARGE SCALE GENOMIC DNA]</scope>
    <source>
        <strain evidence="12 13">NRBC 100945</strain>
    </source>
</reference>
<evidence type="ECO:0000256" key="11">
    <source>
        <dbReference type="SAM" id="SignalP"/>
    </source>
</evidence>
<keyword evidence="7" id="KW-0479">Metal-binding</keyword>
<feature type="compositionally biased region" description="Polar residues" evidence="10">
    <location>
        <begin position="155"/>
        <end position="169"/>
    </location>
</feature>
<feature type="active site" evidence="6">
    <location>
        <position position="895"/>
    </location>
</feature>
<dbReference type="Proteomes" id="UP000237481">
    <property type="component" value="Unassembled WGS sequence"/>
</dbReference>
<dbReference type="GO" id="GO:0004571">
    <property type="term" value="F:mannosyl-oligosaccharide 1,2-alpha-mannosidase activity"/>
    <property type="evidence" value="ECO:0007669"/>
    <property type="project" value="InterPro"/>
</dbReference>
<dbReference type="GO" id="GO:0005975">
    <property type="term" value="P:carbohydrate metabolic process"/>
    <property type="evidence" value="ECO:0007669"/>
    <property type="project" value="InterPro"/>
</dbReference>
<dbReference type="PRINTS" id="PR00747">
    <property type="entry name" value="GLYHDRLASE47"/>
</dbReference>
<feature type="disulfide bond" evidence="8">
    <location>
        <begin position="624"/>
        <end position="653"/>
    </location>
</feature>
<evidence type="ECO:0000256" key="4">
    <source>
        <dbReference type="ARBA" id="ARBA00022801"/>
    </source>
</evidence>
<comment type="pathway">
    <text evidence="2">Protein modification; protein glycosylation.</text>
</comment>
<keyword evidence="5 8" id="KW-1015">Disulfide bond</keyword>
<feature type="compositionally biased region" description="Pro residues" evidence="10">
    <location>
        <begin position="39"/>
        <end position="48"/>
    </location>
</feature>
<protein>
    <recommendedName>
        <fullName evidence="9">alpha-1,2-Mannosidase</fullName>
        <ecNumber evidence="9">3.2.1.-</ecNumber>
    </recommendedName>
</protein>
<keyword evidence="9" id="KW-0326">Glycosidase</keyword>
<comment type="cofactor">
    <cofactor evidence="1 7">
        <name>Ca(2+)</name>
        <dbReference type="ChEBI" id="CHEBI:29108"/>
    </cofactor>
</comment>
<feature type="active site" evidence="6">
    <location>
        <position position="550"/>
    </location>
</feature>